<dbReference type="Proteomes" id="UP001174691">
    <property type="component" value="Unassembled WGS sequence"/>
</dbReference>
<feature type="region of interest" description="Disordered" evidence="1">
    <location>
        <begin position="154"/>
        <end position="236"/>
    </location>
</feature>
<feature type="compositionally biased region" description="Low complexity" evidence="1">
    <location>
        <begin position="272"/>
        <end position="283"/>
    </location>
</feature>
<dbReference type="EMBL" id="JANBVN010000034">
    <property type="protein sequence ID" value="KAJ9160545.1"/>
    <property type="molecule type" value="Genomic_DNA"/>
</dbReference>
<protein>
    <recommendedName>
        <fullName evidence="2">BHLH domain-containing protein</fullName>
    </recommendedName>
</protein>
<gene>
    <name evidence="3" type="ORF">NKR19_g3199</name>
</gene>
<feature type="compositionally biased region" description="Low complexity" evidence="1">
    <location>
        <begin position="154"/>
        <end position="163"/>
    </location>
</feature>
<dbReference type="Pfam" id="PF00010">
    <property type="entry name" value="HLH"/>
    <property type="match status" value="1"/>
</dbReference>
<feature type="compositionally biased region" description="Pro residues" evidence="1">
    <location>
        <begin position="213"/>
        <end position="223"/>
    </location>
</feature>
<dbReference type="InterPro" id="IPR036638">
    <property type="entry name" value="HLH_DNA-bd_sf"/>
</dbReference>
<evidence type="ECO:0000259" key="2">
    <source>
        <dbReference type="PROSITE" id="PS50888"/>
    </source>
</evidence>
<feature type="compositionally biased region" description="Polar residues" evidence="1">
    <location>
        <begin position="182"/>
        <end position="193"/>
    </location>
</feature>
<dbReference type="InterPro" id="IPR052099">
    <property type="entry name" value="Regulatory_TF_Diverse"/>
</dbReference>
<dbReference type="PROSITE" id="PS50888">
    <property type="entry name" value="BHLH"/>
    <property type="match status" value="1"/>
</dbReference>
<dbReference type="AlphaFoldDB" id="A0AA38RWK6"/>
<dbReference type="SUPFAM" id="SSF47459">
    <property type="entry name" value="HLH, helix-loop-helix DNA-binding domain"/>
    <property type="match status" value="1"/>
</dbReference>
<feature type="compositionally biased region" description="Polar residues" evidence="1">
    <location>
        <begin position="226"/>
        <end position="236"/>
    </location>
</feature>
<reference evidence="3" key="1">
    <citation type="submission" date="2022-07" db="EMBL/GenBank/DDBJ databases">
        <title>Fungi with potential for degradation of polypropylene.</title>
        <authorList>
            <person name="Gostincar C."/>
        </authorList>
    </citation>
    <scope>NUCLEOTIDE SEQUENCE</scope>
    <source>
        <strain evidence="3">EXF-13287</strain>
    </source>
</reference>
<sequence length="368" mass="40276">MTTASTLVQPPLNMSFDTFAPSYEDNNNEQYTDFSTGLYSPLDVDEFGTDFSTVSAPSPHSPLSPTGSAALYSLPQESDWIPWDKIELSPDSDTFKAESFEDSVLSSVPLRIMPLSPAVNPMDLTNPRVDDVLFIPDGINDNQPLFQTQQFPLAARRPQQQPSAAPPPPHQLSRPRAPTAKRQPTQQPTQLNNKRYLRTSNPNNNNSNNNNLKPPPPRPPPPGDSDTPTNAGPKNTAHNMIEKRYRNNLNDKIAALRDSVPALRVMVHRLESSSSSGGQQTGSDEGDEDCMNGDDVGRPEGGVAEDLGGLAPAHKLNKATILGKATEYILHLERRTRSLAKENAALRKRVEGFEMLVMSRGGGEGMWS</sequence>
<dbReference type="Gene3D" id="4.10.280.10">
    <property type="entry name" value="Helix-loop-helix DNA-binding domain"/>
    <property type="match status" value="1"/>
</dbReference>
<feature type="domain" description="BHLH" evidence="2">
    <location>
        <begin position="233"/>
        <end position="332"/>
    </location>
</feature>
<evidence type="ECO:0000256" key="1">
    <source>
        <dbReference type="SAM" id="MobiDB-lite"/>
    </source>
</evidence>
<accession>A0AA38RWK6</accession>
<dbReference type="CDD" id="cd11399">
    <property type="entry name" value="bHLHzip_scHMS1_like"/>
    <property type="match status" value="1"/>
</dbReference>
<evidence type="ECO:0000313" key="3">
    <source>
        <dbReference type="EMBL" id="KAJ9160545.1"/>
    </source>
</evidence>
<keyword evidence="4" id="KW-1185">Reference proteome</keyword>
<dbReference type="InterPro" id="IPR011598">
    <property type="entry name" value="bHLH_dom"/>
</dbReference>
<proteinExistence type="predicted"/>
<comment type="caution">
    <text evidence="3">The sequence shown here is derived from an EMBL/GenBank/DDBJ whole genome shotgun (WGS) entry which is preliminary data.</text>
</comment>
<evidence type="ECO:0000313" key="4">
    <source>
        <dbReference type="Proteomes" id="UP001174691"/>
    </source>
</evidence>
<dbReference type="PANTHER" id="PTHR47336">
    <property type="entry name" value="TRANSCRIPTION FACTOR HMS1-RELATED"/>
    <property type="match status" value="1"/>
</dbReference>
<organism evidence="3 4">
    <name type="scientific">Coniochaeta hoffmannii</name>
    <dbReference type="NCBI Taxonomy" id="91930"/>
    <lineage>
        <taxon>Eukaryota</taxon>
        <taxon>Fungi</taxon>
        <taxon>Dikarya</taxon>
        <taxon>Ascomycota</taxon>
        <taxon>Pezizomycotina</taxon>
        <taxon>Sordariomycetes</taxon>
        <taxon>Sordariomycetidae</taxon>
        <taxon>Coniochaetales</taxon>
        <taxon>Coniochaetaceae</taxon>
        <taxon>Coniochaeta</taxon>
    </lineage>
</organism>
<dbReference type="SMART" id="SM00353">
    <property type="entry name" value="HLH"/>
    <property type="match status" value="1"/>
</dbReference>
<name>A0AA38RWK6_9PEZI</name>
<feature type="compositionally biased region" description="Low complexity" evidence="1">
    <location>
        <begin position="201"/>
        <end position="212"/>
    </location>
</feature>
<dbReference type="PANTHER" id="PTHR47336:SF2">
    <property type="entry name" value="TRANSCRIPTION FACTOR HMS1-RELATED"/>
    <property type="match status" value="1"/>
</dbReference>
<feature type="region of interest" description="Disordered" evidence="1">
    <location>
        <begin position="269"/>
        <end position="308"/>
    </location>
</feature>
<dbReference type="GO" id="GO:0046983">
    <property type="term" value="F:protein dimerization activity"/>
    <property type="evidence" value="ECO:0007669"/>
    <property type="project" value="InterPro"/>
</dbReference>